<accession>A0A6A1VE67</accession>
<evidence type="ECO:0000256" key="4">
    <source>
        <dbReference type="ARBA" id="ARBA00023239"/>
    </source>
</evidence>
<name>A0A6A1VE67_9ROSI</name>
<dbReference type="GO" id="GO:0000287">
    <property type="term" value="F:magnesium ion binding"/>
    <property type="evidence" value="ECO:0007669"/>
    <property type="project" value="InterPro"/>
</dbReference>
<dbReference type="AlphaFoldDB" id="A0A6A1VE67"/>
<dbReference type="GO" id="GO:0010333">
    <property type="term" value="F:terpene synthase activity"/>
    <property type="evidence" value="ECO:0007669"/>
    <property type="project" value="InterPro"/>
</dbReference>
<keyword evidence="3" id="KW-0460">Magnesium</keyword>
<dbReference type="FunFam" id="1.10.600.10:FF:000007">
    <property type="entry name" value="Isoprene synthase, chloroplastic"/>
    <property type="match status" value="1"/>
</dbReference>
<evidence type="ECO:0000259" key="5">
    <source>
        <dbReference type="Pfam" id="PF01397"/>
    </source>
</evidence>
<dbReference type="InterPro" id="IPR044814">
    <property type="entry name" value="Terpene_cyclase_plant_C1"/>
</dbReference>
<dbReference type="InterPro" id="IPR034741">
    <property type="entry name" value="Terpene_cyclase-like_1_C"/>
</dbReference>
<dbReference type="PANTHER" id="PTHR31225:SF98">
    <property type="entry name" value="TERPENE SYNTHASE 9-RELATED"/>
    <property type="match status" value="1"/>
</dbReference>
<feature type="domain" description="Terpene synthase metal-binding" evidence="6">
    <location>
        <begin position="241"/>
        <end position="480"/>
    </location>
</feature>
<dbReference type="InterPro" id="IPR008949">
    <property type="entry name" value="Isoprenoid_synthase_dom_sf"/>
</dbReference>
<dbReference type="SUPFAM" id="SSF48576">
    <property type="entry name" value="Terpenoid synthases"/>
    <property type="match status" value="1"/>
</dbReference>
<comment type="caution">
    <text evidence="7">The sequence shown here is derived from an EMBL/GenBank/DDBJ whole genome shotgun (WGS) entry which is preliminary data.</text>
</comment>
<dbReference type="SUPFAM" id="SSF48239">
    <property type="entry name" value="Terpenoid cyclases/Protein prenyltransferases"/>
    <property type="match status" value="1"/>
</dbReference>
<dbReference type="PANTHER" id="PTHR31225">
    <property type="entry name" value="OS04G0344100 PROTEIN-RELATED"/>
    <property type="match status" value="1"/>
</dbReference>
<dbReference type="Pfam" id="PF01397">
    <property type="entry name" value="Terpene_synth"/>
    <property type="match status" value="1"/>
</dbReference>
<dbReference type="GO" id="GO:0016102">
    <property type="term" value="P:diterpenoid biosynthetic process"/>
    <property type="evidence" value="ECO:0007669"/>
    <property type="project" value="InterPro"/>
</dbReference>
<dbReference type="InterPro" id="IPR008930">
    <property type="entry name" value="Terpenoid_cyclase/PrenylTrfase"/>
</dbReference>
<protein>
    <submittedName>
        <fullName evidence="7">Putative terpene synthase 9</fullName>
    </submittedName>
</protein>
<feature type="domain" description="Terpene synthase N-terminal" evidence="5">
    <location>
        <begin position="113"/>
        <end position="184"/>
    </location>
</feature>
<organism evidence="7 8">
    <name type="scientific">Morella rubra</name>
    <name type="common">Chinese bayberry</name>
    <dbReference type="NCBI Taxonomy" id="262757"/>
    <lineage>
        <taxon>Eukaryota</taxon>
        <taxon>Viridiplantae</taxon>
        <taxon>Streptophyta</taxon>
        <taxon>Embryophyta</taxon>
        <taxon>Tracheophyta</taxon>
        <taxon>Spermatophyta</taxon>
        <taxon>Magnoliopsida</taxon>
        <taxon>eudicotyledons</taxon>
        <taxon>Gunneridae</taxon>
        <taxon>Pentapetalae</taxon>
        <taxon>rosids</taxon>
        <taxon>fabids</taxon>
        <taxon>Fagales</taxon>
        <taxon>Myricaceae</taxon>
        <taxon>Morella</taxon>
    </lineage>
</organism>
<keyword evidence="2" id="KW-0479">Metal-binding</keyword>
<evidence type="ECO:0000256" key="1">
    <source>
        <dbReference type="ARBA" id="ARBA00001946"/>
    </source>
</evidence>
<evidence type="ECO:0000256" key="2">
    <source>
        <dbReference type="ARBA" id="ARBA00022723"/>
    </source>
</evidence>
<evidence type="ECO:0000313" key="7">
    <source>
        <dbReference type="EMBL" id="KAB1210117.1"/>
    </source>
</evidence>
<sequence length="538" mass="61604">MEVMLSFPSFSSCFALIDCKRSVVSTQNRRISKRGLLILSSFKVVSKHDKLQAAKPRRSAHYHPSIWDPKLIESLSSPYTYELYATRLEGLKGNVKCLLTSNKYPGFLPKLIDTMQRFRSRDGRFMDSLSRDVEGLLSLYEASHLGMHGEDILEEAKDFSIRNLKSLVGVISDSYFAKQVKQSLEIPLYWRMPRVEAHKFIDVYQKDITKNLTLLEMAKLDYNLLQSVYQRELKELARWWRDLDFKDKLDFSRDRVVENFFWAAGGIFEAQFSSCRIGLTKFISILTVIDDMYDIYGSLDELECFTDAVNRWEMKGTEDLPEYMKICYLAMINFANETAIDVLRDHGFNIFPYIKEAWANLCRSYLVEARWFSSGYTPTLDEYLENAWISVGGPAAILHAYVLLGCTITNDSLDRLKHGSELIYWSSLITRLSNDLGTSEAESKRGDVAKSIRCYMVQEGVSEEDARDHIEGLISYSWKKLNEESAKDSLPNSVVKISLNIARTAQCIYRHGDGIGTSTGATKDHLTSLIVKPFPIEI</sequence>
<comment type="cofactor">
    <cofactor evidence="1">
        <name>Mg(2+)</name>
        <dbReference type="ChEBI" id="CHEBI:18420"/>
    </cofactor>
</comment>
<reference evidence="7 8" key="1">
    <citation type="journal article" date="2019" name="Plant Biotechnol. J.">
        <title>The red bayberry genome and genetic basis of sex determination.</title>
        <authorList>
            <person name="Jia H.M."/>
            <person name="Jia H.J."/>
            <person name="Cai Q.L."/>
            <person name="Wang Y."/>
            <person name="Zhao H.B."/>
            <person name="Yang W.F."/>
            <person name="Wang G.Y."/>
            <person name="Li Y.H."/>
            <person name="Zhan D.L."/>
            <person name="Shen Y.T."/>
            <person name="Niu Q.F."/>
            <person name="Chang L."/>
            <person name="Qiu J."/>
            <person name="Zhao L."/>
            <person name="Xie H.B."/>
            <person name="Fu W.Y."/>
            <person name="Jin J."/>
            <person name="Li X.W."/>
            <person name="Jiao Y."/>
            <person name="Zhou C.C."/>
            <person name="Tu T."/>
            <person name="Chai C.Y."/>
            <person name="Gao J.L."/>
            <person name="Fan L.J."/>
            <person name="van de Weg E."/>
            <person name="Wang J.Y."/>
            <person name="Gao Z.S."/>
        </authorList>
    </citation>
    <scope>NUCLEOTIDE SEQUENCE [LARGE SCALE GENOMIC DNA]</scope>
    <source>
        <tissue evidence="7">Leaves</tissue>
    </source>
</reference>
<evidence type="ECO:0000256" key="3">
    <source>
        <dbReference type="ARBA" id="ARBA00022842"/>
    </source>
</evidence>
<evidence type="ECO:0000313" key="8">
    <source>
        <dbReference type="Proteomes" id="UP000516437"/>
    </source>
</evidence>
<dbReference type="Proteomes" id="UP000516437">
    <property type="component" value="Chromosome 6"/>
</dbReference>
<dbReference type="EMBL" id="RXIC02000024">
    <property type="protein sequence ID" value="KAB1210117.1"/>
    <property type="molecule type" value="Genomic_DNA"/>
</dbReference>
<keyword evidence="8" id="KW-1185">Reference proteome</keyword>
<gene>
    <name evidence="7" type="ORF">CJ030_MR6G022729</name>
</gene>
<proteinExistence type="predicted"/>
<dbReference type="InterPro" id="IPR050148">
    <property type="entry name" value="Terpene_synthase-like"/>
</dbReference>
<keyword evidence="4" id="KW-0456">Lyase</keyword>
<dbReference type="InterPro" id="IPR001906">
    <property type="entry name" value="Terpene_synth_N"/>
</dbReference>
<dbReference type="SFLD" id="SFLDG01019">
    <property type="entry name" value="Terpene_Cyclase_Like_1_C_Termi"/>
    <property type="match status" value="1"/>
</dbReference>
<dbReference type="SFLD" id="SFLDS00005">
    <property type="entry name" value="Isoprenoid_Synthase_Type_I"/>
    <property type="match status" value="1"/>
</dbReference>
<dbReference type="OrthoDB" id="1936865at2759"/>
<dbReference type="CDD" id="cd00684">
    <property type="entry name" value="Terpene_cyclase_plant_C1"/>
    <property type="match status" value="1"/>
</dbReference>
<evidence type="ECO:0000259" key="6">
    <source>
        <dbReference type="Pfam" id="PF03936"/>
    </source>
</evidence>
<dbReference type="Gene3D" id="1.10.600.10">
    <property type="entry name" value="Farnesyl Diphosphate Synthase"/>
    <property type="match status" value="1"/>
</dbReference>
<dbReference type="Gene3D" id="1.50.10.130">
    <property type="entry name" value="Terpene synthase, N-terminal domain"/>
    <property type="match status" value="1"/>
</dbReference>
<dbReference type="Pfam" id="PF03936">
    <property type="entry name" value="Terpene_synth_C"/>
    <property type="match status" value="1"/>
</dbReference>
<dbReference type="InterPro" id="IPR036965">
    <property type="entry name" value="Terpene_synth_N_sf"/>
</dbReference>
<dbReference type="InterPro" id="IPR005630">
    <property type="entry name" value="Terpene_synthase_metal-bd"/>
</dbReference>